<evidence type="ECO:0000256" key="12">
    <source>
        <dbReference type="SAM" id="Phobius"/>
    </source>
</evidence>
<sequence>MPEHGAGRKGTPLPIYMGGASGRHAPPKKPFVKRGSRNRSGDEKETSPGKRKGVLLTERRTWNLLWALFIIAFVICLVCLVTLGRMVQDGSISNNEVSGGDSTKRGLFAVWKENQVLAKLKRLSHMFTSVDETKVKNLVTRHELSNLGDYECVGWRQTTNCTPAGEREYENDKNCTELIPNGVSGYCEVRNTRTGESNRVLAMHCDSLRPGVQFKCDMFQSLLSYSILSTDYEHDPNFSYTHNQDVFRARNKLSNTPIPVGEDGLKNESVGQLELSFDRGIVFVIYEKLLLGAYVSVRSLRALGCTLPIEMWYKTSETNVKHPLLRLMVEEFGVYLRVIEDPLATHFYTKLYAIFYSAFDNVLLLDADNFAVRDPNYLFDTQEFVETGAIFWPDFWKPGNTIFNIHKNSYVWDFFGLDYVDMFEQESGQVMINRRMHYKALNVLMYYGFSLPRAHEELRLVWGDKDLFRFAWLKSKSTFHMTPRPPGSAGTKHPDYDLFCGVTMVQHDPSGRVIFLHRNTEKLTYANNRILWTHIQQYKRTSALADYYVRGANGGKVFPQFKRCFGKDVHYEKLFTLKPMSAFPFENLEDDLLRFAAAGAEVLRLADYKEKDEEQTEETNKAEPLSESPMSNLVISTSDTSIPMQKAEAPSAPLHIPMQDSKQLMCSGGRMQHNKMFAFFFLIVISCALGLICVASLIQQRDLQLQRLAVRSLHGANEHDANGLRGQMELMQQPAEDDNAADDLSNFECVGWKARRDCSPDGGPDPPNDRACNGTVHNGESGYCEIRHKVTGEVHQVMKMHCNSLRPDVAFKCEEFATFLGYGRKATEYVHDKTFSMENCRKELVDDQLAAAAAANEKPKVADGDMVDKIRRGVELSRTTAPARDIPQLRIELPIVATPPPSFKRGIVFVVYEKMLQSVYASVRSLRSMGCTLPVELWYKRSETNPSHPLLRELTGRYGAYVREIRDPRASKFYTKTYAVFYSAFDQVLLLDADNFAVRDPTYLFDTPQFQNDGAIFWPDFWRPKKTIFNIQPTSFVWEVFDLQPVDMFEQESGQVLINRKMHHKALNVLMYYAFNPSIFERLRLAWGDKDLFRFAWLKTGSSFHMIETPPGSAGLKLPDQNIFCGVTMVQHDPERGVVFLHRNQEKLSSENREKVWAHIQEFRMDEVGLDEYDVRGANGGRYFPKFKRCYGKDIYYEKAFTVKAMNELPFAGLEQRLLNFVQEAARIDGTVDEQANVIQGEDVVDVADPAHQ</sequence>
<keyword evidence="8" id="KW-0333">Golgi apparatus</keyword>
<dbReference type="GO" id="GO:0000139">
    <property type="term" value="C:Golgi membrane"/>
    <property type="evidence" value="ECO:0007669"/>
    <property type="project" value="UniProtKB-SubCell"/>
</dbReference>
<dbReference type="PANTHER" id="PTHR31646">
    <property type="entry name" value="ALPHA-1,2-MANNOSYLTRANSFERASE MNN2"/>
    <property type="match status" value="1"/>
</dbReference>
<proteinExistence type="inferred from homology"/>
<evidence type="ECO:0000256" key="3">
    <source>
        <dbReference type="ARBA" id="ARBA00009105"/>
    </source>
</evidence>
<dbReference type="EMBL" id="JAENGY010001304">
    <property type="protein sequence ID" value="KAG6950426.1"/>
    <property type="molecule type" value="Genomic_DNA"/>
</dbReference>
<evidence type="ECO:0000256" key="5">
    <source>
        <dbReference type="ARBA" id="ARBA00022692"/>
    </source>
</evidence>
<feature type="region of interest" description="Disordered" evidence="11">
    <location>
        <begin position="609"/>
        <end position="630"/>
    </location>
</feature>
<evidence type="ECO:0008006" key="15">
    <source>
        <dbReference type="Google" id="ProtNLM"/>
    </source>
</evidence>
<organism evidence="13 14">
    <name type="scientific">Phytophthora aleatoria</name>
    <dbReference type="NCBI Taxonomy" id="2496075"/>
    <lineage>
        <taxon>Eukaryota</taxon>
        <taxon>Sar</taxon>
        <taxon>Stramenopiles</taxon>
        <taxon>Oomycota</taxon>
        <taxon>Peronosporomycetes</taxon>
        <taxon>Peronosporales</taxon>
        <taxon>Peronosporaceae</taxon>
        <taxon>Phytophthora</taxon>
    </lineage>
</organism>
<dbReference type="AlphaFoldDB" id="A0A8J5ICA7"/>
<evidence type="ECO:0000313" key="13">
    <source>
        <dbReference type="EMBL" id="KAG6950426.1"/>
    </source>
</evidence>
<keyword evidence="5 12" id="KW-0812">Transmembrane</keyword>
<evidence type="ECO:0000256" key="6">
    <source>
        <dbReference type="ARBA" id="ARBA00022968"/>
    </source>
</evidence>
<dbReference type="FunFam" id="3.90.550.10:FF:000200">
    <property type="entry name" value="Uncharacterized protein"/>
    <property type="match status" value="1"/>
</dbReference>
<dbReference type="Proteomes" id="UP000709295">
    <property type="component" value="Unassembled WGS sequence"/>
</dbReference>
<name>A0A8J5ICA7_9STRA</name>
<reference evidence="13" key="1">
    <citation type="submission" date="2021-01" db="EMBL/GenBank/DDBJ databases">
        <title>Phytophthora aleatoria, a newly-described species from Pinus radiata is distinct from Phytophthora cactorum isolates based on comparative genomics.</title>
        <authorList>
            <person name="Mcdougal R."/>
            <person name="Panda P."/>
            <person name="Williams N."/>
            <person name="Studholme D.J."/>
        </authorList>
    </citation>
    <scope>NUCLEOTIDE SEQUENCE</scope>
    <source>
        <strain evidence="13">NZFS 4037</strain>
    </source>
</reference>
<keyword evidence="6" id="KW-0735">Signal-anchor</keyword>
<keyword evidence="4" id="KW-0808">Transferase</keyword>
<evidence type="ECO:0000256" key="10">
    <source>
        <dbReference type="ARBA" id="ARBA00037847"/>
    </source>
</evidence>
<dbReference type="GO" id="GO:0046354">
    <property type="term" value="P:mannan biosynthetic process"/>
    <property type="evidence" value="ECO:0007669"/>
    <property type="project" value="TreeGrafter"/>
</dbReference>
<evidence type="ECO:0000256" key="9">
    <source>
        <dbReference type="ARBA" id="ARBA00023136"/>
    </source>
</evidence>
<keyword evidence="14" id="KW-1185">Reference proteome</keyword>
<evidence type="ECO:0000256" key="4">
    <source>
        <dbReference type="ARBA" id="ARBA00022679"/>
    </source>
</evidence>
<evidence type="ECO:0000256" key="1">
    <source>
        <dbReference type="ARBA" id="ARBA00004394"/>
    </source>
</evidence>
<feature type="region of interest" description="Disordered" evidence="11">
    <location>
        <begin position="1"/>
        <end position="51"/>
    </location>
</feature>
<dbReference type="GO" id="GO:0000026">
    <property type="term" value="F:alpha-1,2-mannosyltransferase activity"/>
    <property type="evidence" value="ECO:0007669"/>
    <property type="project" value="TreeGrafter"/>
</dbReference>
<dbReference type="InterPro" id="IPR022751">
    <property type="entry name" value="Alpha_mannosyltransferase"/>
</dbReference>
<comment type="subcellular location">
    <subcellularLocation>
        <location evidence="10">Endomembrane system</location>
        <topology evidence="10">Single-pass membrane protein</topology>
    </subcellularLocation>
    <subcellularLocation>
        <location evidence="1">Golgi apparatus membrane</location>
    </subcellularLocation>
    <subcellularLocation>
        <location evidence="2">Membrane</location>
        <topology evidence="2">Single-pass type II membrane protein</topology>
    </subcellularLocation>
</comment>
<keyword evidence="9 12" id="KW-0472">Membrane</keyword>
<evidence type="ECO:0000313" key="14">
    <source>
        <dbReference type="Proteomes" id="UP000709295"/>
    </source>
</evidence>
<keyword evidence="7 12" id="KW-1133">Transmembrane helix</keyword>
<evidence type="ECO:0000256" key="11">
    <source>
        <dbReference type="SAM" id="MobiDB-lite"/>
    </source>
</evidence>
<feature type="transmembrane region" description="Helical" evidence="12">
    <location>
        <begin position="64"/>
        <end position="83"/>
    </location>
</feature>
<comment type="similarity">
    <text evidence="3">Belongs to the MNN1/MNT family.</text>
</comment>
<comment type="caution">
    <text evidence="13">The sequence shown here is derived from an EMBL/GenBank/DDBJ whole genome shotgun (WGS) entry which is preliminary data.</text>
</comment>
<protein>
    <recommendedName>
        <fullName evidence="15">Nucleotide-diphospho-sugar transferase</fullName>
    </recommendedName>
</protein>
<gene>
    <name evidence="13" type="ORF">JG688_00014163</name>
</gene>
<accession>A0A8J5ICA7</accession>
<evidence type="ECO:0000256" key="2">
    <source>
        <dbReference type="ARBA" id="ARBA00004606"/>
    </source>
</evidence>
<evidence type="ECO:0000256" key="8">
    <source>
        <dbReference type="ARBA" id="ARBA00023034"/>
    </source>
</evidence>
<feature type="transmembrane region" description="Helical" evidence="12">
    <location>
        <begin position="677"/>
        <end position="698"/>
    </location>
</feature>
<feature type="compositionally biased region" description="Basic and acidic residues" evidence="11">
    <location>
        <begin position="39"/>
        <end position="48"/>
    </location>
</feature>
<evidence type="ECO:0000256" key="7">
    <source>
        <dbReference type="ARBA" id="ARBA00022989"/>
    </source>
</evidence>
<dbReference type="PANTHER" id="PTHR31646:SF1">
    <property type="entry name" value="ALPHA-1,2-MANNOSYLTRANSFERASE MNN2"/>
    <property type="match status" value="1"/>
</dbReference>
<dbReference type="Pfam" id="PF11051">
    <property type="entry name" value="Mannosyl_trans3"/>
    <property type="match status" value="2"/>
</dbReference>
<feature type="compositionally biased region" description="Basic residues" evidence="11">
    <location>
        <begin position="25"/>
        <end position="37"/>
    </location>
</feature>